<keyword evidence="3" id="KW-1185">Reference proteome</keyword>
<dbReference type="EMBL" id="CAJNOR010003208">
    <property type="protein sequence ID" value="CAF1389660.1"/>
    <property type="molecule type" value="Genomic_DNA"/>
</dbReference>
<protein>
    <recommendedName>
        <fullName evidence="5">Transposase</fullName>
    </recommendedName>
</protein>
<name>A0A815RZ17_ADIRI</name>
<evidence type="ECO:0000313" key="1">
    <source>
        <dbReference type="EMBL" id="CAF1389660.1"/>
    </source>
</evidence>
<comment type="caution">
    <text evidence="2">The sequence shown here is derived from an EMBL/GenBank/DDBJ whole genome shotgun (WGS) entry which is preliminary data.</text>
</comment>
<dbReference type="AlphaFoldDB" id="A0A815RZ17"/>
<evidence type="ECO:0000313" key="2">
    <source>
        <dbReference type="EMBL" id="CAF1483302.1"/>
    </source>
</evidence>
<dbReference type="InterPro" id="IPR009057">
    <property type="entry name" value="Homeodomain-like_sf"/>
</dbReference>
<gene>
    <name evidence="2" type="ORF">EDS130_LOCUS41571</name>
    <name evidence="1" type="ORF">XAT740_LOCUS33531</name>
</gene>
<dbReference type="Proteomes" id="UP000663828">
    <property type="component" value="Unassembled WGS sequence"/>
</dbReference>
<organism evidence="2 4">
    <name type="scientific">Adineta ricciae</name>
    <name type="common">Rotifer</name>
    <dbReference type="NCBI Taxonomy" id="249248"/>
    <lineage>
        <taxon>Eukaryota</taxon>
        <taxon>Metazoa</taxon>
        <taxon>Spiralia</taxon>
        <taxon>Gnathifera</taxon>
        <taxon>Rotifera</taxon>
        <taxon>Eurotatoria</taxon>
        <taxon>Bdelloidea</taxon>
        <taxon>Adinetida</taxon>
        <taxon>Adinetidae</taxon>
        <taxon>Adineta</taxon>
    </lineage>
</organism>
<sequence length="149" mass="17298">MNHFSNVERLQIIMERERDGKKLETIARQHKCTPAAICKILSHYNQTGEVNGGKSTGRSTCLNNEEMKKLDELIRKKPTATAIVLASDILQVMHKRVSVRTVQKYRRDLGYRPYQQVVKKVTYIGHTKSFESCILEQHSKLEKFFLYTV</sequence>
<reference evidence="2" key="1">
    <citation type="submission" date="2021-02" db="EMBL/GenBank/DDBJ databases">
        <authorList>
            <person name="Nowell W R."/>
        </authorList>
    </citation>
    <scope>NUCLEOTIDE SEQUENCE</scope>
</reference>
<dbReference type="Proteomes" id="UP000663852">
    <property type="component" value="Unassembled WGS sequence"/>
</dbReference>
<evidence type="ECO:0000313" key="4">
    <source>
        <dbReference type="Proteomes" id="UP000663852"/>
    </source>
</evidence>
<dbReference type="EMBL" id="CAJNOJ010000554">
    <property type="protein sequence ID" value="CAF1483302.1"/>
    <property type="molecule type" value="Genomic_DNA"/>
</dbReference>
<accession>A0A815RZ17</accession>
<evidence type="ECO:0000313" key="3">
    <source>
        <dbReference type="Proteomes" id="UP000663828"/>
    </source>
</evidence>
<dbReference type="SUPFAM" id="SSF46689">
    <property type="entry name" value="Homeodomain-like"/>
    <property type="match status" value="1"/>
</dbReference>
<dbReference type="OrthoDB" id="10029562at2759"/>
<evidence type="ECO:0008006" key="5">
    <source>
        <dbReference type="Google" id="ProtNLM"/>
    </source>
</evidence>
<proteinExistence type="predicted"/>